<accession>A0A3N0Y164</accession>
<name>A0A3N0Y164_ANAGA</name>
<dbReference type="PANTHER" id="PTHR31751">
    <property type="entry name" value="SI:CH211-108C17.2-RELATED-RELATED"/>
    <property type="match status" value="1"/>
</dbReference>
<protein>
    <submittedName>
        <fullName evidence="1">Uncharacterized protein</fullName>
    </submittedName>
</protein>
<dbReference type="PANTHER" id="PTHR31751:SF7">
    <property type="entry name" value="THAP-TYPE DOMAIN-CONTAINING PROTEIN"/>
    <property type="match status" value="1"/>
</dbReference>
<dbReference type="EMBL" id="RJVU01054598">
    <property type="protein sequence ID" value="ROL03974.1"/>
    <property type="molecule type" value="Genomic_DNA"/>
</dbReference>
<evidence type="ECO:0000313" key="1">
    <source>
        <dbReference type="EMBL" id="ROL03974.1"/>
    </source>
</evidence>
<gene>
    <name evidence="1" type="ORF">DPX16_23409</name>
</gene>
<reference evidence="1 2" key="1">
    <citation type="submission" date="2018-10" db="EMBL/GenBank/DDBJ databases">
        <title>Genome assembly for a Yunnan-Guizhou Plateau 3E fish, Anabarilius grahami (Regan), and its evolutionary and genetic applications.</title>
        <authorList>
            <person name="Jiang W."/>
        </authorList>
    </citation>
    <scope>NUCLEOTIDE SEQUENCE [LARGE SCALE GENOMIC DNA]</scope>
    <source>
        <strain evidence="1">AG-KIZ</strain>
        <tissue evidence="1">Muscle</tissue>
    </source>
</reference>
<keyword evidence="2" id="KW-1185">Reference proteome</keyword>
<comment type="caution">
    <text evidence="1">The sequence shown here is derived from an EMBL/GenBank/DDBJ whole genome shotgun (WGS) entry which is preliminary data.</text>
</comment>
<sequence>MKELENEGSQLTLELTCVNGCSYRWQSQPTVSGTKGAGNLLLAASVFFSGIHFAKFELTVLCGESKSCRLQSDKLHPGSSSNVMEIRGFKEALKSIEENEAQKALVRTVKDKRLLKDLDHLTKCIHTTTLEVYHSMYLKYLPKRIHFGYDVMVHASMLAALDHNNNTNREQVSVILTQLSFLSTIAQLVM</sequence>
<dbReference type="AlphaFoldDB" id="A0A3N0Y164"/>
<dbReference type="OrthoDB" id="5814287at2759"/>
<proteinExistence type="predicted"/>
<evidence type="ECO:0000313" key="2">
    <source>
        <dbReference type="Proteomes" id="UP000281406"/>
    </source>
</evidence>
<organism evidence="1 2">
    <name type="scientific">Anabarilius grahami</name>
    <name type="common">Kanglang fish</name>
    <name type="synonym">Barilius grahami</name>
    <dbReference type="NCBI Taxonomy" id="495550"/>
    <lineage>
        <taxon>Eukaryota</taxon>
        <taxon>Metazoa</taxon>
        <taxon>Chordata</taxon>
        <taxon>Craniata</taxon>
        <taxon>Vertebrata</taxon>
        <taxon>Euteleostomi</taxon>
        <taxon>Actinopterygii</taxon>
        <taxon>Neopterygii</taxon>
        <taxon>Teleostei</taxon>
        <taxon>Ostariophysi</taxon>
        <taxon>Cypriniformes</taxon>
        <taxon>Xenocyprididae</taxon>
        <taxon>Xenocypridinae</taxon>
        <taxon>Xenocypridinae incertae sedis</taxon>
        <taxon>Anabarilius</taxon>
    </lineage>
</organism>
<dbReference type="Proteomes" id="UP000281406">
    <property type="component" value="Unassembled WGS sequence"/>
</dbReference>